<dbReference type="InterPro" id="IPR007934">
    <property type="entry name" value="AbfB_ABD"/>
</dbReference>
<evidence type="ECO:0000256" key="1">
    <source>
        <dbReference type="SAM" id="SignalP"/>
    </source>
</evidence>
<gene>
    <name evidence="4" type="ORF">G7B40_023010</name>
</gene>
<dbReference type="GO" id="GO:0046373">
    <property type="term" value="P:L-arabinose metabolic process"/>
    <property type="evidence" value="ECO:0007669"/>
    <property type="project" value="InterPro"/>
</dbReference>
<dbReference type="Gene3D" id="2.80.10.50">
    <property type="match status" value="3"/>
</dbReference>
<dbReference type="SUPFAM" id="SSF110221">
    <property type="entry name" value="AbfB domain"/>
    <property type="match status" value="2"/>
</dbReference>
<dbReference type="RefSeq" id="WP_208339149.1">
    <property type="nucleotide sequence ID" value="NZ_CAWQFN010000498.1"/>
</dbReference>
<dbReference type="Pfam" id="PF09118">
    <property type="entry name" value="GO-like_E_set"/>
    <property type="match status" value="1"/>
</dbReference>
<dbReference type="InterPro" id="IPR037293">
    <property type="entry name" value="Gal_Oxidase_central_sf"/>
</dbReference>
<dbReference type="InterPro" id="IPR013783">
    <property type="entry name" value="Ig-like_fold"/>
</dbReference>
<dbReference type="InterPro" id="IPR014756">
    <property type="entry name" value="Ig_E-set"/>
</dbReference>
<comment type="caution">
    <text evidence="4">The sequence shown here is derived from an EMBL/GenBank/DDBJ whole genome shotgun (WGS) entry which is preliminary data.</text>
</comment>
<dbReference type="InterPro" id="IPR015202">
    <property type="entry name" value="GO-like_E_set"/>
</dbReference>
<keyword evidence="1" id="KW-0732">Signal</keyword>
<dbReference type="InterPro" id="IPR011043">
    <property type="entry name" value="Gal_Oxase/kelch_b-propeller"/>
</dbReference>
<name>A0AAP5IBW8_9CYAN</name>
<feature type="domain" description="Alpha-L-arabinofuranosidase B arabinose-binding" evidence="2">
    <location>
        <begin position="523"/>
        <end position="657"/>
    </location>
</feature>
<dbReference type="Pfam" id="PF05270">
    <property type="entry name" value="AbfB"/>
    <property type="match status" value="2"/>
</dbReference>
<dbReference type="Gene3D" id="2.60.40.10">
    <property type="entry name" value="Immunoglobulins"/>
    <property type="match status" value="1"/>
</dbReference>
<protein>
    <submittedName>
        <fullName evidence="4">AbfB domain-containing protein</fullName>
    </submittedName>
</protein>
<dbReference type="EMBL" id="JAALHA020000012">
    <property type="protein sequence ID" value="MDR9897414.1"/>
    <property type="molecule type" value="Genomic_DNA"/>
</dbReference>
<feature type="chain" id="PRO_5042876033" evidence="1">
    <location>
        <begin position="27"/>
        <end position="817"/>
    </location>
</feature>
<dbReference type="Proteomes" id="UP000667802">
    <property type="component" value="Unassembled WGS sequence"/>
</dbReference>
<keyword evidence="5" id="KW-1185">Reference proteome</keyword>
<dbReference type="SUPFAM" id="SSF81296">
    <property type="entry name" value="E set domains"/>
    <property type="match status" value="1"/>
</dbReference>
<dbReference type="PANTHER" id="PTHR32208">
    <property type="entry name" value="SECRETED PROTEIN-RELATED"/>
    <property type="match status" value="1"/>
</dbReference>
<feature type="signal peptide" evidence="1">
    <location>
        <begin position="1"/>
        <end position="26"/>
    </location>
</feature>
<dbReference type="PANTHER" id="PTHR32208:SF21">
    <property type="entry name" value="LOW QUALITY PROTEIN: ALDEHYDE OXIDASE GLOX-LIKE"/>
    <property type="match status" value="1"/>
</dbReference>
<dbReference type="CDD" id="cd23399">
    <property type="entry name" value="beta-trefoil_ABD_ABFB"/>
    <property type="match status" value="2"/>
</dbReference>
<evidence type="ECO:0000259" key="3">
    <source>
        <dbReference type="Pfam" id="PF09118"/>
    </source>
</evidence>
<evidence type="ECO:0000313" key="4">
    <source>
        <dbReference type="EMBL" id="MDR9897414.1"/>
    </source>
</evidence>
<dbReference type="InterPro" id="IPR036195">
    <property type="entry name" value="AbfB_ABD_sf"/>
</dbReference>
<evidence type="ECO:0000259" key="2">
    <source>
        <dbReference type="Pfam" id="PF05270"/>
    </source>
</evidence>
<organism evidence="4 5">
    <name type="scientific">Aetokthonos hydrillicola Thurmond2011</name>
    <dbReference type="NCBI Taxonomy" id="2712845"/>
    <lineage>
        <taxon>Bacteria</taxon>
        <taxon>Bacillati</taxon>
        <taxon>Cyanobacteriota</taxon>
        <taxon>Cyanophyceae</taxon>
        <taxon>Nostocales</taxon>
        <taxon>Hapalosiphonaceae</taxon>
        <taxon>Aetokthonos</taxon>
    </lineage>
</organism>
<feature type="domain" description="Alpha-L-arabinofuranosidase B arabinose-binding" evidence="2">
    <location>
        <begin position="674"/>
        <end position="811"/>
    </location>
</feature>
<reference evidence="5" key="1">
    <citation type="journal article" date="2021" name="Science">
        <title>Hunting the eagle killer: A cyanobacterial neurotoxin causes vacuolar myelinopathy.</title>
        <authorList>
            <person name="Breinlinger S."/>
            <person name="Phillips T.J."/>
            <person name="Haram B.N."/>
            <person name="Mares J."/>
            <person name="Martinez Yerena J.A."/>
            <person name="Hrouzek P."/>
            <person name="Sobotka R."/>
            <person name="Henderson W.M."/>
            <person name="Schmieder P."/>
            <person name="Williams S.M."/>
            <person name="Lauderdale J.D."/>
            <person name="Wilde H.D."/>
            <person name="Gerrin W."/>
            <person name="Kust A."/>
            <person name="Washington J.W."/>
            <person name="Wagner C."/>
            <person name="Geier B."/>
            <person name="Liebeke M."/>
            <person name="Enke H."/>
            <person name="Niedermeyer T.H.J."/>
            <person name="Wilde S.B."/>
        </authorList>
    </citation>
    <scope>NUCLEOTIDE SEQUENCE [LARGE SCALE GENOMIC DNA]</scope>
    <source>
        <strain evidence="5">Thurmond2011</strain>
    </source>
</reference>
<dbReference type="AlphaFoldDB" id="A0AAP5IBW8"/>
<dbReference type="InterPro" id="IPR006652">
    <property type="entry name" value="Kelch_1"/>
</dbReference>
<dbReference type="SMART" id="SM00612">
    <property type="entry name" value="Kelch"/>
    <property type="match status" value="2"/>
</dbReference>
<sequence>MKVKSQFSIIAAVVAFVIAVSNGVLAQTTTSAYYTGAWSAVDPWPVYGVHLTLMPDGNVLAWDSTANGFGGAANKTILWNPVNNTKTELSSNQSLQGEELFCAPHTQLPDGKVFTVTGTVGVADPTTHIFNNQTNQWSLYQNMNTGRYYPSSTLLSNGNILVTGGSYPSDADTPEIFESGTWRSLSNAKIPFALPKGFIDNTSYFPWTQVAPNGKIFYAGPESSLRYLDTNGTGAIASVGDRDGIFRDYGSYAMYTTGKILVAGGGPAPKSTYTIDITNTQPVVSRTGDLTYGRRQQNLTILADGQILVTGGNSNPNGQDGQPGSQFDLNTAVYAAEVWNPSTGQWKTLASMAKPRQYHSTALLLPDGRVVVAGGVCGPCGAAGHNEQNAEVFSPPYLFQPNGSPAVRPTISFAPDTLNYGQVFSVTSSTAASITKVHLIKLGAVTHATNFDQRLVPLSFSTLGTTLNVNAPANANLAPPGYYMLFLVNSAGVPSVSKIIQVGGNPSPVPPPNVKVPLYTRQSIQSLNYPTYYLGETNSLAYLKPVDANSSDLDKSSATFKIVPGLANQECISFESVNVAGTFLRHQGYRAKLNQNDGTDLFKADATFCPKAGLANSSAVSFASFNYPSYYLRHRNFEFWIDPQATDDLYKNDATFKLVTPWKIGTDDLSGLQSFQSLNYPSNYIGIGQTDSLGYIQSVSSTSDILTKTNATWNVVPGLANSTCISFQSKNNPVYYLRHQGYRAKLNQNDGTDLFKADATFCPKAGLANSTAVSFVSFNYPTYYLRHRNFELWIDPQGSDDLYKNDASFKIAPPWAP</sequence>
<accession>A0AAP5IBW8</accession>
<evidence type="ECO:0000313" key="5">
    <source>
        <dbReference type="Proteomes" id="UP000667802"/>
    </source>
</evidence>
<proteinExistence type="predicted"/>
<dbReference type="Gene3D" id="2.130.10.80">
    <property type="entry name" value="Galactose oxidase/kelch, beta-propeller"/>
    <property type="match status" value="1"/>
</dbReference>
<dbReference type="SUPFAM" id="SSF50965">
    <property type="entry name" value="Galactose oxidase, central domain"/>
    <property type="match status" value="1"/>
</dbReference>
<dbReference type="GO" id="GO:0046556">
    <property type="term" value="F:alpha-L-arabinofuranosidase activity"/>
    <property type="evidence" value="ECO:0007669"/>
    <property type="project" value="InterPro"/>
</dbReference>
<dbReference type="CDD" id="cd02851">
    <property type="entry name" value="E_set_GO_C"/>
    <property type="match status" value="1"/>
</dbReference>
<feature type="domain" description="Galactose oxidase-like Early set" evidence="3">
    <location>
        <begin position="408"/>
        <end position="502"/>
    </location>
</feature>